<gene>
    <name evidence="1" type="ORF">IAQ67_14490</name>
</gene>
<evidence type="ECO:0000313" key="2">
    <source>
        <dbReference type="Proteomes" id="UP000516384"/>
    </source>
</evidence>
<evidence type="ECO:0000313" key="1">
    <source>
        <dbReference type="EMBL" id="QNR70172.1"/>
    </source>
</evidence>
<proteinExistence type="predicted"/>
<protein>
    <submittedName>
        <fullName evidence="1">Uncharacterized protein</fullName>
    </submittedName>
</protein>
<dbReference type="Proteomes" id="UP000516384">
    <property type="component" value="Chromosome"/>
</dbReference>
<name>A0A7H0YGG4_9BACL</name>
<reference evidence="1 2" key="1">
    <citation type="submission" date="2020-09" db="EMBL/GenBank/DDBJ databases">
        <title>Characterization of Paenibacillus peoriae strain ZF390 with broad-spectrum antimicrobial activity as a potential biocontrol agent.</title>
        <authorList>
            <person name="Li L."/>
            <person name="Zhao Y."/>
            <person name="Li B."/>
            <person name="Xie X."/>
        </authorList>
    </citation>
    <scope>NUCLEOTIDE SEQUENCE [LARGE SCALE GENOMIC DNA]</scope>
    <source>
        <strain evidence="1 2">ZF390</strain>
    </source>
</reference>
<dbReference type="EMBL" id="CP061172">
    <property type="protein sequence ID" value="QNR70172.1"/>
    <property type="molecule type" value="Genomic_DNA"/>
</dbReference>
<organism evidence="1 2">
    <name type="scientific">Paenibacillus peoriae</name>
    <dbReference type="NCBI Taxonomy" id="59893"/>
    <lineage>
        <taxon>Bacteria</taxon>
        <taxon>Bacillati</taxon>
        <taxon>Bacillota</taxon>
        <taxon>Bacilli</taxon>
        <taxon>Bacillales</taxon>
        <taxon>Paenibacillaceae</taxon>
        <taxon>Paenibacillus</taxon>
    </lineage>
</organism>
<accession>A0A7H0YGG4</accession>
<dbReference type="AlphaFoldDB" id="A0A7H0YGG4"/>
<sequence>MKNNLVTHELQDSEKTQKNIFCRHCKEISMIREWKADTIGVHNDNTCSLLETFNNNQDVNLICPRCLKSSQTSQLDVISPMIVKQEILKSMEIIVQKTRTSNKRVLVRINNEIFYPGYPEGGFNFYMSDVHLISMPAHKRPYFSFPLIRDTEEGKLKRVAVIVDEDFDVLLQINNICNGLNAGGGLMGFERSFEKQGIHIKAINKLAGSKYSSYYLGDKNK</sequence>